<dbReference type="InterPro" id="IPR002921">
    <property type="entry name" value="Fungal_lipase-type"/>
</dbReference>
<name>A0ABD3Q6Q1_9STRA</name>
<comment type="cofactor">
    <cofactor evidence="1">
        <name>Ca(2+)</name>
        <dbReference type="ChEBI" id="CHEBI:29108"/>
    </cofactor>
</comment>
<dbReference type="Pfam" id="PF01764">
    <property type="entry name" value="Lipase_3"/>
    <property type="match status" value="1"/>
</dbReference>
<dbReference type="InterPro" id="IPR052214">
    <property type="entry name" value="DAG_Lipase-Related"/>
</dbReference>
<organism evidence="17 18">
    <name type="scientific">Cyclotella cryptica</name>
    <dbReference type="NCBI Taxonomy" id="29204"/>
    <lineage>
        <taxon>Eukaryota</taxon>
        <taxon>Sar</taxon>
        <taxon>Stramenopiles</taxon>
        <taxon>Ochrophyta</taxon>
        <taxon>Bacillariophyta</taxon>
        <taxon>Coscinodiscophyceae</taxon>
        <taxon>Thalassiosirophycidae</taxon>
        <taxon>Stephanodiscales</taxon>
        <taxon>Stephanodiscaceae</taxon>
        <taxon>Cyclotella</taxon>
    </lineage>
</organism>
<dbReference type="EC" id="3.1.1.116" evidence="14"/>
<keyword evidence="5 15" id="KW-0812">Transmembrane</keyword>
<feature type="domain" description="Fungal lipase-type" evidence="16">
    <location>
        <begin position="428"/>
        <end position="531"/>
    </location>
</feature>
<dbReference type="GO" id="GO:0016042">
    <property type="term" value="P:lipid catabolic process"/>
    <property type="evidence" value="ECO:0007669"/>
    <property type="project" value="UniProtKB-KW"/>
</dbReference>
<gene>
    <name evidence="17" type="ORF">HJC23_013089</name>
</gene>
<evidence type="ECO:0000256" key="13">
    <source>
        <dbReference type="ARBA" id="ARBA00024531"/>
    </source>
</evidence>
<dbReference type="GO" id="GO:0005886">
    <property type="term" value="C:plasma membrane"/>
    <property type="evidence" value="ECO:0007669"/>
    <property type="project" value="UniProtKB-SubCell"/>
</dbReference>
<sequence>MMMETLVRRIRGGDLRINGYPKWCPQFNLGKSYNFLFETTDEKEFGGLVITVDRFEMVFTWVASIYVFIDCTWIMCVWSAASIGTPTQPIERDKFLRPLIIYKMFAVNVFPILLISLGIAKVVELRQNNYGCGDEEPEFYPDDGPIYGLFCVLILTLALELLVFPAMLTNKVVQSIRSNKLVRKTYSTRAKGERLEQCLGIVFKCISLCCKNKGGKDLKNKGEWKDFAMNAMEFANNDTKVDIVLSDMYVGGKLLARVQAERRFVAIQKLKERASRQQNESLVCNESLGEWLHPSGHRRQLLKSMKSQYKRILTLQTKANGDYVVSEKNVLSNMNAGDVKILAASAHFSQYALYIYSDISDVARRDFDVPDGCQRRLGNIYNVSRCHWTNAGAYVDLTAKVTTAIKVSRISFLVVSDSVVWPFDLNFLIIAGVLTRAKWMYNDMKENRVLKMLYSNDSPYKDYNLVIVGHSLGAGCASVLSLMLRPYFPNLKCFAFEPPGCMFDEKLAGNCSDFIVSFVRRDDLVPRLTPANVELLRDEFFDVLARIRVPKIKAFRDIRSPIVNDSHLAQRNSKILCQLHEIERDTAFYEQVLKFRAERATKNLTGEVSVKLYIPGRIIHLVDASGDESIYIPYWASRYEFNQVVLSATMISDHSISSLANILRKINLENIHEITTMDKCEYTEENEEEEDPHLLTFALCSFPNGRLPSVLVVSSLMACIFSLLSNSICKYFKRETTLHYPNSTIVPGLNLSAGLYSYTVKKQNDRIWDEQNPAELEDSKFCQPYPLNVVPDSYWNSARVFAAISLMLGLVGLVFVSLSTCTKIKQSRWKIICTTFLVATLCQGFQFLMIQSNLCTMMPLSGHEYVIHSECSLAKGAHFSIVALCLLVAHRLWMCTYV</sequence>
<evidence type="ECO:0000256" key="2">
    <source>
        <dbReference type="ARBA" id="ARBA00004651"/>
    </source>
</evidence>
<evidence type="ECO:0000256" key="7">
    <source>
        <dbReference type="ARBA" id="ARBA00022801"/>
    </source>
</evidence>
<evidence type="ECO:0000256" key="12">
    <source>
        <dbReference type="ARBA" id="ARBA00023136"/>
    </source>
</evidence>
<evidence type="ECO:0000256" key="11">
    <source>
        <dbReference type="ARBA" id="ARBA00023098"/>
    </source>
</evidence>
<keyword evidence="9" id="KW-0442">Lipid degradation</keyword>
<dbReference type="CDD" id="cd00741">
    <property type="entry name" value="Lipase"/>
    <property type="match status" value="1"/>
</dbReference>
<feature type="transmembrane region" description="Helical" evidence="15">
    <location>
        <begin position="710"/>
        <end position="728"/>
    </location>
</feature>
<keyword evidence="3" id="KW-1003">Cell membrane</keyword>
<evidence type="ECO:0000256" key="5">
    <source>
        <dbReference type="ARBA" id="ARBA00022692"/>
    </source>
</evidence>
<keyword evidence="8" id="KW-0106">Calcium</keyword>
<comment type="catalytic activity">
    <reaction evidence="13">
        <text>a 1,2-diacyl-sn-glycerol + H2O = a 2-acylglycerol + a fatty acid + H(+)</text>
        <dbReference type="Rhea" id="RHEA:33275"/>
        <dbReference type="ChEBI" id="CHEBI:15377"/>
        <dbReference type="ChEBI" id="CHEBI:15378"/>
        <dbReference type="ChEBI" id="CHEBI:17389"/>
        <dbReference type="ChEBI" id="CHEBI:17815"/>
        <dbReference type="ChEBI" id="CHEBI:28868"/>
        <dbReference type="EC" id="3.1.1.116"/>
    </reaction>
    <physiologicalReaction direction="left-to-right" evidence="13">
        <dbReference type="Rhea" id="RHEA:33276"/>
    </physiologicalReaction>
</comment>
<keyword evidence="4" id="KW-0597">Phosphoprotein</keyword>
<dbReference type="GO" id="GO:0046872">
    <property type="term" value="F:metal ion binding"/>
    <property type="evidence" value="ECO:0007669"/>
    <property type="project" value="UniProtKB-KW"/>
</dbReference>
<accession>A0ABD3Q6Q1</accession>
<dbReference type="AlphaFoldDB" id="A0ABD3Q6Q1"/>
<evidence type="ECO:0000256" key="10">
    <source>
        <dbReference type="ARBA" id="ARBA00022989"/>
    </source>
</evidence>
<dbReference type="InterPro" id="IPR029058">
    <property type="entry name" value="AB_hydrolase_fold"/>
</dbReference>
<feature type="transmembrane region" description="Helical" evidence="15">
    <location>
        <begin position="146"/>
        <end position="168"/>
    </location>
</feature>
<protein>
    <recommendedName>
        <fullName evidence="14">sn-1-specific diacylglycerol lipase</fullName>
        <ecNumber evidence="14">3.1.1.116</ecNumber>
    </recommendedName>
</protein>
<dbReference type="SUPFAM" id="SSF53474">
    <property type="entry name" value="alpha/beta-Hydrolases"/>
    <property type="match status" value="1"/>
</dbReference>
<proteinExistence type="predicted"/>
<evidence type="ECO:0000256" key="1">
    <source>
        <dbReference type="ARBA" id="ARBA00001913"/>
    </source>
</evidence>
<dbReference type="GO" id="GO:0016787">
    <property type="term" value="F:hydrolase activity"/>
    <property type="evidence" value="ECO:0007669"/>
    <property type="project" value="UniProtKB-KW"/>
</dbReference>
<evidence type="ECO:0000256" key="15">
    <source>
        <dbReference type="SAM" id="Phobius"/>
    </source>
</evidence>
<dbReference type="PANTHER" id="PTHR45792">
    <property type="entry name" value="DIACYLGLYCEROL LIPASE HOMOLOG-RELATED"/>
    <property type="match status" value="1"/>
</dbReference>
<evidence type="ECO:0000256" key="4">
    <source>
        <dbReference type="ARBA" id="ARBA00022553"/>
    </source>
</evidence>
<feature type="transmembrane region" description="Helical" evidence="15">
    <location>
        <begin position="58"/>
        <end position="78"/>
    </location>
</feature>
<keyword evidence="18" id="KW-1185">Reference proteome</keyword>
<keyword evidence="12 15" id="KW-0472">Membrane</keyword>
<evidence type="ECO:0000313" key="17">
    <source>
        <dbReference type="EMBL" id="KAL3796032.1"/>
    </source>
</evidence>
<dbReference type="EMBL" id="JABMIG020000066">
    <property type="protein sequence ID" value="KAL3796032.1"/>
    <property type="molecule type" value="Genomic_DNA"/>
</dbReference>
<feature type="transmembrane region" description="Helical" evidence="15">
    <location>
        <begin position="872"/>
        <end position="893"/>
    </location>
</feature>
<evidence type="ECO:0000256" key="9">
    <source>
        <dbReference type="ARBA" id="ARBA00022963"/>
    </source>
</evidence>
<dbReference type="PANTHER" id="PTHR45792:SF8">
    <property type="entry name" value="DIACYLGLYCEROL LIPASE-ALPHA"/>
    <property type="match status" value="1"/>
</dbReference>
<keyword evidence="6" id="KW-0479">Metal-binding</keyword>
<evidence type="ECO:0000256" key="3">
    <source>
        <dbReference type="ARBA" id="ARBA00022475"/>
    </source>
</evidence>
<keyword evidence="10 15" id="KW-1133">Transmembrane helix</keyword>
<keyword evidence="7" id="KW-0378">Hydrolase</keyword>
<evidence type="ECO:0000259" key="16">
    <source>
        <dbReference type="Pfam" id="PF01764"/>
    </source>
</evidence>
<keyword evidence="11" id="KW-0443">Lipid metabolism</keyword>
<feature type="transmembrane region" description="Helical" evidence="15">
    <location>
        <begin position="800"/>
        <end position="819"/>
    </location>
</feature>
<feature type="transmembrane region" description="Helical" evidence="15">
    <location>
        <begin position="831"/>
        <end position="852"/>
    </location>
</feature>
<dbReference type="Proteomes" id="UP001516023">
    <property type="component" value="Unassembled WGS sequence"/>
</dbReference>
<comment type="subcellular location">
    <subcellularLocation>
        <location evidence="2">Cell membrane</location>
        <topology evidence="2">Multi-pass membrane protein</topology>
    </subcellularLocation>
</comment>
<dbReference type="Gene3D" id="3.40.50.1820">
    <property type="entry name" value="alpha/beta hydrolase"/>
    <property type="match status" value="1"/>
</dbReference>
<evidence type="ECO:0000256" key="6">
    <source>
        <dbReference type="ARBA" id="ARBA00022723"/>
    </source>
</evidence>
<evidence type="ECO:0000313" key="18">
    <source>
        <dbReference type="Proteomes" id="UP001516023"/>
    </source>
</evidence>
<evidence type="ECO:0000256" key="14">
    <source>
        <dbReference type="ARBA" id="ARBA00026104"/>
    </source>
</evidence>
<comment type="caution">
    <text evidence="17">The sequence shown here is derived from an EMBL/GenBank/DDBJ whole genome shotgun (WGS) entry which is preliminary data.</text>
</comment>
<evidence type="ECO:0000256" key="8">
    <source>
        <dbReference type="ARBA" id="ARBA00022837"/>
    </source>
</evidence>
<feature type="transmembrane region" description="Helical" evidence="15">
    <location>
        <begin position="99"/>
        <end position="120"/>
    </location>
</feature>
<reference evidence="17 18" key="1">
    <citation type="journal article" date="2020" name="G3 (Bethesda)">
        <title>Improved Reference Genome for Cyclotella cryptica CCMP332, a Model for Cell Wall Morphogenesis, Salinity Adaptation, and Lipid Production in Diatoms (Bacillariophyta).</title>
        <authorList>
            <person name="Roberts W.R."/>
            <person name="Downey K.M."/>
            <person name="Ruck E.C."/>
            <person name="Traller J.C."/>
            <person name="Alverson A.J."/>
        </authorList>
    </citation>
    <scope>NUCLEOTIDE SEQUENCE [LARGE SCALE GENOMIC DNA]</scope>
    <source>
        <strain evidence="17 18">CCMP332</strain>
    </source>
</reference>